<proteinExistence type="predicted"/>
<gene>
    <name evidence="2" type="ORF">CDAUBV1_LOCUS3096</name>
</gene>
<evidence type="ECO:0000256" key="1">
    <source>
        <dbReference type="SAM" id="Phobius"/>
    </source>
</evidence>
<evidence type="ECO:0000313" key="3">
    <source>
        <dbReference type="Proteomes" id="UP001497525"/>
    </source>
</evidence>
<feature type="transmembrane region" description="Helical" evidence="1">
    <location>
        <begin position="38"/>
        <end position="58"/>
    </location>
</feature>
<reference evidence="2" key="1">
    <citation type="submission" date="2024-06" db="EMBL/GenBank/DDBJ databases">
        <authorList>
            <person name="Liu X."/>
            <person name="Lenzi L."/>
            <person name="Haldenby T S."/>
            <person name="Uol C."/>
        </authorList>
    </citation>
    <scope>NUCLEOTIDE SEQUENCE</scope>
</reference>
<evidence type="ECO:0000313" key="2">
    <source>
        <dbReference type="EMBL" id="CAL5130892.1"/>
    </source>
</evidence>
<name>A0AAV2T3Y8_CALDB</name>
<keyword evidence="1" id="KW-0812">Transmembrane</keyword>
<accession>A0AAV2T3Y8</accession>
<organism evidence="2 3">
    <name type="scientific">Calicophoron daubneyi</name>
    <name type="common">Rumen fluke</name>
    <name type="synonym">Paramphistomum daubneyi</name>
    <dbReference type="NCBI Taxonomy" id="300641"/>
    <lineage>
        <taxon>Eukaryota</taxon>
        <taxon>Metazoa</taxon>
        <taxon>Spiralia</taxon>
        <taxon>Lophotrochozoa</taxon>
        <taxon>Platyhelminthes</taxon>
        <taxon>Trematoda</taxon>
        <taxon>Digenea</taxon>
        <taxon>Plagiorchiida</taxon>
        <taxon>Pronocephalata</taxon>
        <taxon>Paramphistomoidea</taxon>
        <taxon>Paramphistomidae</taxon>
        <taxon>Calicophoron</taxon>
    </lineage>
</organism>
<comment type="caution">
    <text evidence="2">The sequence shown here is derived from an EMBL/GenBank/DDBJ whole genome shotgun (WGS) entry which is preliminary data.</text>
</comment>
<feature type="transmembrane region" description="Helical" evidence="1">
    <location>
        <begin position="236"/>
        <end position="259"/>
    </location>
</feature>
<keyword evidence="1" id="KW-0472">Membrane</keyword>
<dbReference type="Proteomes" id="UP001497525">
    <property type="component" value="Unassembled WGS sequence"/>
</dbReference>
<sequence length="265" mass="30542">MSSSLAPTSRLSENTGVHVGRPIFLPGWIKGLSYLHRWLLASYCAFYVVGTLMLYITLRNDRYFYHDLKLVGLRIDDHLNQPVRYRAQFTMGMGFWPGSAKEIRRKDAISYKSAIITNIVNSHLAVGKELWTYCLTQSHRVSACFKASFYILTLALTGLFSGLFIFIFNRKWFLLISFSSIVLIVAAYTVLYAAALECNNCIIDRQLQRINEHEWRLVSYKGRYFRSQLVILKKRFIGIALSYVCGFFPMTIVGVVIFYNGVEYL</sequence>
<feature type="transmembrane region" description="Helical" evidence="1">
    <location>
        <begin position="147"/>
        <end position="168"/>
    </location>
</feature>
<keyword evidence="1" id="KW-1133">Transmembrane helix</keyword>
<dbReference type="EMBL" id="CAXLJL010000078">
    <property type="protein sequence ID" value="CAL5130892.1"/>
    <property type="molecule type" value="Genomic_DNA"/>
</dbReference>
<protein>
    <submittedName>
        <fullName evidence="2">Uncharacterized protein</fullName>
    </submittedName>
</protein>
<dbReference type="AlphaFoldDB" id="A0AAV2T3Y8"/>
<feature type="transmembrane region" description="Helical" evidence="1">
    <location>
        <begin position="174"/>
        <end position="195"/>
    </location>
</feature>